<feature type="region of interest" description="Disordered" evidence="3">
    <location>
        <begin position="1"/>
        <end position="27"/>
    </location>
</feature>
<proteinExistence type="predicted"/>
<dbReference type="PANTHER" id="PTHR34069:SF2">
    <property type="entry name" value="BETA-KETOACYL-[ACYL-CARRIER-PROTEIN] SYNTHASE III"/>
    <property type="match status" value="1"/>
</dbReference>
<dbReference type="PANTHER" id="PTHR34069">
    <property type="entry name" value="3-OXOACYL-[ACYL-CARRIER-PROTEIN] SYNTHASE 3"/>
    <property type="match status" value="1"/>
</dbReference>
<keyword evidence="2" id="KW-0012">Acyltransferase</keyword>
<dbReference type="GO" id="GO:0016747">
    <property type="term" value="F:acyltransferase activity, transferring groups other than amino-acyl groups"/>
    <property type="evidence" value="ECO:0007669"/>
    <property type="project" value="InterPro"/>
</dbReference>
<dbReference type="GO" id="GO:0044550">
    <property type="term" value="P:secondary metabolite biosynthetic process"/>
    <property type="evidence" value="ECO:0007669"/>
    <property type="project" value="TreeGrafter"/>
</dbReference>
<dbReference type="InterPro" id="IPR020616">
    <property type="entry name" value="Thiolase_N"/>
</dbReference>
<evidence type="ECO:0000313" key="6">
    <source>
        <dbReference type="EMBL" id="WMS87365.1"/>
    </source>
</evidence>
<protein>
    <submittedName>
        <fullName evidence="6">3-oxoacyl-[acyl-carrier-protein] synthase III C-terminal domain-containing protein</fullName>
    </submittedName>
</protein>
<dbReference type="RefSeq" id="WP_309202506.1">
    <property type="nucleotide sequence ID" value="NZ_CP133548.1"/>
</dbReference>
<keyword evidence="7" id="KW-1185">Reference proteome</keyword>
<dbReference type="InterPro" id="IPR013747">
    <property type="entry name" value="ACP_syn_III_C"/>
</dbReference>
<sequence>MKQSKEMPSTQRLDDGEMRPSDSNTVKPAYNTVKPAYIVGCGGYLPGLPITNEQIHHYIGYVTSKSEKLKRATLRKNGVNTRHYAREADGTVTHSNAELAALAVANALQDATFDPSQLEFLATATTQGDMLVPGHASLVHAATGIDSLSLASFQSVCASSTMAIQSAVHSIQLGQTRVSAAVGSELSSVCFQPSFYQPFYNEETPVDEAMSLEFLRWTLSDGGAACIFSDRPNPNGVSFKVDWIEQRSFANRVENCMYAGTASASDQKYWRTYSSPQQAYQSGALALKQDFDCLYKLFPSWVGYFCELLDKHQLEPTSVDHFLPHFSAQSLGDHMAQLLDKAKALIPRDKWFNNLNAIGNTGSASIFFMLDGLRKTKKLSHGESILCFVPESGRSIASFIKLTVVCNDSK</sequence>
<dbReference type="KEGG" id="plei:Q9312_00195"/>
<feature type="domain" description="Beta-ketoacyl-[acyl-carrier-protein] synthase III C-terminal" evidence="5">
    <location>
        <begin position="309"/>
        <end position="398"/>
    </location>
</feature>
<reference evidence="6 7" key="1">
    <citation type="submission" date="2023-08" db="EMBL/GenBank/DDBJ databases">
        <title>Pleionea litopenaei sp. nov., isolated from stomach of juvenile Litopenaeus vannamei.</title>
        <authorList>
            <person name="Rho A.M."/>
            <person name="Hwang C.Y."/>
        </authorList>
    </citation>
    <scope>NUCLEOTIDE SEQUENCE [LARGE SCALE GENOMIC DNA]</scope>
    <source>
        <strain evidence="6 7">HL-JVS1</strain>
    </source>
</reference>
<dbReference type="Proteomes" id="UP001239782">
    <property type="component" value="Chromosome"/>
</dbReference>
<evidence type="ECO:0000256" key="3">
    <source>
        <dbReference type="SAM" id="MobiDB-lite"/>
    </source>
</evidence>
<feature type="domain" description="Thiolase N-terminal" evidence="4">
    <location>
        <begin position="95"/>
        <end position="186"/>
    </location>
</feature>
<feature type="compositionally biased region" description="Polar residues" evidence="3">
    <location>
        <begin position="1"/>
        <end position="11"/>
    </location>
</feature>
<dbReference type="InterPro" id="IPR016039">
    <property type="entry name" value="Thiolase-like"/>
</dbReference>
<dbReference type="Pfam" id="PF08541">
    <property type="entry name" value="ACP_syn_III_C"/>
    <property type="match status" value="1"/>
</dbReference>
<evidence type="ECO:0000313" key="7">
    <source>
        <dbReference type="Proteomes" id="UP001239782"/>
    </source>
</evidence>
<organism evidence="6 7">
    <name type="scientific">Pleionea litopenaei</name>
    <dbReference type="NCBI Taxonomy" id="3070815"/>
    <lineage>
        <taxon>Bacteria</taxon>
        <taxon>Pseudomonadati</taxon>
        <taxon>Pseudomonadota</taxon>
        <taxon>Gammaproteobacteria</taxon>
        <taxon>Oceanospirillales</taxon>
        <taxon>Pleioneaceae</taxon>
        <taxon>Pleionea</taxon>
    </lineage>
</organism>
<accession>A0AA51RTS4</accession>
<dbReference type="Gene3D" id="3.40.47.10">
    <property type="match status" value="2"/>
</dbReference>
<evidence type="ECO:0000256" key="2">
    <source>
        <dbReference type="ARBA" id="ARBA00023315"/>
    </source>
</evidence>
<keyword evidence="1" id="KW-0808">Transferase</keyword>
<dbReference type="EMBL" id="CP133548">
    <property type="protein sequence ID" value="WMS87365.1"/>
    <property type="molecule type" value="Genomic_DNA"/>
</dbReference>
<dbReference type="AlphaFoldDB" id="A0AA51RTS4"/>
<evidence type="ECO:0000259" key="5">
    <source>
        <dbReference type="Pfam" id="PF08541"/>
    </source>
</evidence>
<dbReference type="SUPFAM" id="SSF53901">
    <property type="entry name" value="Thiolase-like"/>
    <property type="match status" value="1"/>
</dbReference>
<evidence type="ECO:0000259" key="4">
    <source>
        <dbReference type="Pfam" id="PF00108"/>
    </source>
</evidence>
<dbReference type="Pfam" id="PF00108">
    <property type="entry name" value="Thiolase_N"/>
    <property type="match status" value="1"/>
</dbReference>
<name>A0AA51RTS4_9GAMM</name>
<dbReference type="CDD" id="cd00827">
    <property type="entry name" value="init_cond_enzymes"/>
    <property type="match status" value="1"/>
</dbReference>
<evidence type="ECO:0000256" key="1">
    <source>
        <dbReference type="ARBA" id="ARBA00022679"/>
    </source>
</evidence>
<gene>
    <name evidence="6" type="ORF">Q9312_00195</name>
</gene>